<dbReference type="PRINTS" id="PR00260">
    <property type="entry name" value="CHEMTRNSDUCR"/>
</dbReference>
<dbReference type="CDD" id="cd12912">
    <property type="entry name" value="PDC2_MCP_like"/>
    <property type="match status" value="1"/>
</dbReference>
<dbReference type="Gene3D" id="3.30.450.20">
    <property type="entry name" value="PAS domain"/>
    <property type="match status" value="2"/>
</dbReference>
<evidence type="ECO:0000256" key="3">
    <source>
        <dbReference type="ARBA" id="ARBA00022481"/>
    </source>
</evidence>
<dbReference type="GO" id="GO:0004888">
    <property type="term" value="F:transmembrane signaling receptor activity"/>
    <property type="evidence" value="ECO:0007669"/>
    <property type="project" value="InterPro"/>
</dbReference>
<feature type="compositionally biased region" description="Polar residues" evidence="12">
    <location>
        <begin position="526"/>
        <end position="536"/>
    </location>
</feature>
<evidence type="ECO:0000256" key="13">
    <source>
        <dbReference type="SAM" id="Phobius"/>
    </source>
</evidence>
<dbReference type="eggNOG" id="COG0840">
    <property type="taxonomic scope" value="Bacteria"/>
</dbReference>
<feature type="compositionally biased region" description="Low complexity" evidence="12">
    <location>
        <begin position="537"/>
        <end position="548"/>
    </location>
</feature>
<dbReference type="CDD" id="cd11386">
    <property type="entry name" value="MCP_signal"/>
    <property type="match status" value="1"/>
</dbReference>
<dbReference type="Pfam" id="PF00672">
    <property type="entry name" value="HAMP"/>
    <property type="match status" value="1"/>
</dbReference>
<dbReference type="PANTHER" id="PTHR32089:SF117">
    <property type="entry name" value="METHYL ACCEPTING SENSORY TRANSDUCER WITH CACHE_1 SMALL MOLECULE BINDING DOMAIN"/>
    <property type="match status" value="1"/>
</dbReference>
<dbReference type="InterPro" id="IPR004089">
    <property type="entry name" value="MCPsignal_dom"/>
</dbReference>
<accession>A0A0A1YKQ0</accession>
<keyword evidence="2" id="KW-1003">Cell membrane</keyword>
<dbReference type="OrthoDB" id="2489132at2"/>
<dbReference type="CDD" id="cd06225">
    <property type="entry name" value="HAMP"/>
    <property type="match status" value="1"/>
</dbReference>
<dbReference type="InterPro" id="IPR033479">
    <property type="entry name" value="dCache_1"/>
</dbReference>
<dbReference type="EMBL" id="AWSQ01000001">
    <property type="protein sequence ID" value="KFX70492.1"/>
    <property type="molecule type" value="Genomic_DNA"/>
</dbReference>
<dbReference type="CDD" id="cd12913">
    <property type="entry name" value="PDC1_MCP_like"/>
    <property type="match status" value="1"/>
</dbReference>
<evidence type="ECO:0000256" key="10">
    <source>
        <dbReference type="PROSITE-ProRule" id="PRU00284"/>
    </source>
</evidence>
<dbReference type="Proteomes" id="UP000030063">
    <property type="component" value="Unassembled WGS sequence"/>
</dbReference>
<keyword evidence="17" id="KW-1185">Reference proteome</keyword>
<dbReference type="InterPro" id="IPR003660">
    <property type="entry name" value="HAMP_dom"/>
</dbReference>
<feature type="domain" description="Methyl-accepting transducer" evidence="14">
    <location>
        <begin position="356"/>
        <end position="592"/>
    </location>
</feature>
<keyword evidence="4" id="KW-0145">Chemotaxis</keyword>
<evidence type="ECO:0000256" key="12">
    <source>
        <dbReference type="SAM" id="MobiDB-lite"/>
    </source>
</evidence>
<name>A0A0A1YKQ0_9PSED</name>
<dbReference type="GO" id="GO:0006935">
    <property type="term" value="P:chemotaxis"/>
    <property type="evidence" value="ECO:0007669"/>
    <property type="project" value="UniProtKB-KW"/>
</dbReference>
<dbReference type="Pfam" id="PF02743">
    <property type="entry name" value="dCache_1"/>
    <property type="match status" value="1"/>
</dbReference>
<keyword evidence="7 13" id="KW-0472">Membrane</keyword>
<evidence type="ECO:0000256" key="11">
    <source>
        <dbReference type="SAM" id="Coils"/>
    </source>
</evidence>
<feature type="region of interest" description="Disordered" evidence="12">
    <location>
        <begin position="526"/>
        <end position="548"/>
    </location>
</feature>
<reference evidence="16 17" key="1">
    <citation type="journal article" date="2014" name="Genome Announc.">
        <title>Draft Genome Sequence of Petroleum Oil-Degrading Marine Bacterium Pseudomonas taeanensis Strain MS-3, Isolated from a Crude Oil-Contaminated Seashore.</title>
        <authorList>
            <person name="Lee S.Y."/>
            <person name="Kim S.H."/>
            <person name="Lee D.G."/>
            <person name="Shin S."/>
            <person name="Yun S.H."/>
            <person name="Choi C.W."/>
            <person name="Chung Y.H."/>
            <person name="Choi J.S."/>
            <person name="Kahng H.Y."/>
            <person name="Kim S.I."/>
        </authorList>
    </citation>
    <scope>NUCLEOTIDE SEQUENCE [LARGE SCALE GENOMIC DNA]</scope>
    <source>
        <strain evidence="16 17">MS-3</strain>
    </source>
</reference>
<dbReference type="PROSITE" id="PS50111">
    <property type="entry name" value="CHEMOTAXIS_TRANSDUC_2"/>
    <property type="match status" value="1"/>
</dbReference>
<dbReference type="InterPro" id="IPR004090">
    <property type="entry name" value="Chemotax_Me-accpt_rcpt"/>
</dbReference>
<dbReference type="Gene3D" id="1.10.287.950">
    <property type="entry name" value="Methyl-accepting chemotaxis protein"/>
    <property type="match status" value="1"/>
</dbReference>
<comment type="similarity">
    <text evidence="9">Belongs to the methyl-accepting chemotaxis (MCP) protein family.</text>
</comment>
<keyword evidence="3" id="KW-0488">Methylation</keyword>
<evidence type="ECO:0000259" key="14">
    <source>
        <dbReference type="PROSITE" id="PS50111"/>
    </source>
</evidence>
<keyword evidence="6 13" id="KW-1133">Transmembrane helix</keyword>
<keyword evidence="11" id="KW-0175">Coiled coil</keyword>
<organism evidence="16 17">
    <name type="scientific">Pseudomonas taeanensis MS-3</name>
    <dbReference type="NCBI Taxonomy" id="1395571"/>
    <lineage>
        <taxon>Bacteria</taxon>
        <taxon>Pseudomonadati</taxon>
        <taxon>Pseudomonadota</taxon>
        <taxon>Gammaproteobacteria</taxon>
        <taxon>Pseudomonadales</taxon>
        <taxon>Pseudomonadaceae</taxon>
        <taxon>Pseudomonas</taxon>
    </lineage>
</organism>
<dbReference type="PROSITE" id="PS50885">
    <property type="entry name" value="HAMP"/>
    <property type="match status" value="1"/>
</dbReference>
<evidence type="ECO:0000256" key="7">
    <source>
        <dbReference type="ARBA" id="ARBA00023136"/>
    </source>
</evidence>
<evidence type="ECO:0000313" key="16">
    <source>
        <dbReference type="EMBL" id="KFX70492.1"/>
    </source>
</evidence>
<feature type="domain" description="HAMP" evidence="15">
    <location>
        <begin position="297"/>
        <end position="351"/>
    </location>
</feature>
<proteinExistence type="inferred from homology"/>
<evidence type="ECO:0000256" key="1">
    <source>
        <dbReference type="ARBA" id="ARBA00004651"/>
    </source>
</evidence>
<dbReference type="SUPFAM" id="SSF103190">
    <property type="entry name" value="Sensory domain-like"/>
    <property type="match status" value="1"/>
</dbReference>
<feature type="transmembrane region" description="Helical" evidence="13">
    <location>
        <begin position="273"/>
        <end position="295"/>
    </location>
</feature>
<dbReference type="FunFam" id="1.10.287.950:FF:000001">
    <property type="entry name" value="Methyl-accepting chemotaxis sensory transducer"/>
    <property type="match status" value="1"/>
</dbReference>
<evidence type="ECO:0000256" key="8">
    <source>
        <dbReference type="ARBA" id="ARBA00023224"/>
    </source>
</evidence>
<keyword evidence="5 13" id="KW-0812">Transmembrane</keyword>
<dbReference type="AlphaFoldDB" id="A0A0A1YKQ0"/>
<dbReference type="GO" id="GO:0005886">
    <property type="term" value="C:plasma membrane"/>
    <property type="evidence" value="ECO:0007669"/>
    <property type="project" value="UniProtKB-SubCell"/>
</dbReference>
<gene>
    <name evidence="16" type="ORF">TMS3_0100685</name>
</gene>
<evidence type="ECO:0000313" key="17">
    <source>
        <dbReference type="Proteomes" id="UP000030063"/>
    </source>
</evidence>
<dbReference type="SUPFAM" id="SSF58104">
    <property type="entry name" value="Methyl-accepting chemotaxis protein (MCP) signaling domain"/>
    <property type="match status" value="1"/>
</dbReference>
<comment type="caution">
    <text evidence="16">The sequence shown here is derived from an EMBL/GenBank/DDBJ whole genome shotgun (WGS) entry which is preliminary data.</text>
</comment>
<dbReference type="InterPro" id="IPR029151">
    <property type="entry name" value="Sensor-like_sf"/>
</dbReference>
<dbReference type="Pfam" id="PF00015">
    <property type="entry name" value="MCPsignal"/>
    <property type="match status" value="1"/>
</dbReference>
<keyword evidence="8 10" id="KW-0807">Transducer</keyword>
<evidence type="ECO:0000259" key="15">
    <source>
        <dbReference type="PROSITE" id="PS50885"/>
    </source>
</evidence>
<dbReference type="PANTHER" id="PTHR32089">
    <property type="entry name" value="METHYL-ACCEPTING CHEMOTAXIS PROTEIN MCPB"/>
    <property type="match status" value="1"/>
</dbReference>
<dbReference type="SMART" id="SM00283">
    <property type="entry name" value="MA"/>
    <property type="match status" value="1"/>
</dbReference>
<dbReference type="SMART" id="SM00304">
    <property type="entry name" value="HAMP"/>
    <property type="match status" value="2"/>
</dbReference>
<evidence type="ECO:0000256" key="5">
    <source>
        <dbReference type="ARBA" id="ARBA00022692"/>
    </source>
</evidence>
<evidence type="ECO:0000256" key="9">
    <source>
        <dbReference type="ARBA" id="ARBA00029447"/>
    </source>
</evidence>
<feature type="coiled-coil region" evidence="11">
    <location>
        <begin position="368"/>
        <end position="398"/>
    </location>
</feature>
<evidence type="ECO:0000256" key="6">
    <source>
        <dbReference type="ARBA" id="ARBA00022989"/>
    </source>
</evidence>
<protein>
    <submittedName>
        <fullName evidence="16">Chemotaxis protein</fullName>
    </submittedName>
</protein>
<comment type="subcellular location">
    <subcellularLocation>
        <location evidence="1">Cell membrane</location>
        <topology evidence="1">Multi-pass membrane protein</topology>
    </subcellularLocation>
</comment>
<dbReference type="STRING" id="1395571.TMS3_0100685"/>
<sequence length="628" mass="66668">MKISNKVGMVAALVLVISSGLLSLLQIGQIRETLREQAQASIAESSQALARQIENWLNGKLQLIDLAAQQIDRNFGDEQIQQVFADPVLGAQFLSMFGGLEATGGQAITNDPTWHPAADWDARQRPWYPQAKAASHAVLTEPYAVAGSGDILISAVTQFSDQGQFKGAFGGDISLKSIAESINTFSFNGAGYAFLLAGSGQIISHPNGELNGKTVSDLFGGQSPALVPALSAVQADGQDLLVSFIPLSNLGGMSWYIGVVLDESKVMAEANALSWRAAAGTAIGVILTLLVLGVLMRRLLRPLLQLRTSLREVNGGQGDLTQRLPIQGNDEVAQVGEEFNRFLQSLQGLIGDVMGSSQQVRASSRDTSSEASQTASRLQQQLQELDQLATAMQEMASTAEDVACNAQAAAQAASAASEATETGVSLVSQSSEAIKRLAAEMDDTSQAVNELARVSANIESILSVITSIAEQTNLLALNAAIEAARAGESGRGFAVVADEVRSLASRTQHSTQEIRQMIDQLQSGVKQVESRMQQNRDSASQTADDASAANDMLARIRESIGRINDMNLQIATAAEEQSATSEEINRNTTNIRDISDAVAGGAEQQVLQCAAMVEQVGRQDRLLGQFKV</sequence>
<dbReference type="GO" id="GO:0007165">
    <property type="term" value="P:signal transduction"/>
    <property type="evidence" value="ECO:0007669"/>
    <property type="project" value="UniProtKB-KW"/>
</dbReference>
<evidence type="ECO:0000256" key="4">
    <source>
        <dbReference type="ARBA" id="ARBA00022500"/>
    </source>
</evidence>
<evidence type="ECO:0000256" key="2">
    <source>
        <dbReference type="ARBA" id="ARBA00022475"/>
    </source>
</evidence>